<name>G0IWB0_CYCMS</name>
<dbReference type="OrthoDB" id="9801814at2"/>
<evidence type="ECO:0000259" key="4">
    <source>
        <dbReference type="Pfam" id="PF25917"/>
    </source>
</evidence>
<feature type="coiled-coil region" evidence="2">
    <location>
        <begin position="104"/>
        <end position="165"/>
    </location>
</feature>
<evidence type="ECO:0000256" key="2">
    <source>
        <dbReference type="SAM" id="Coils"/>
    </source>
</evidence>
<proteinExistence type="inferred from homology"/>
<dbReference type="SUPFAM" id="SSF111369">
    <property type="entry name" value="HlyD-like secretion proteins"/>
    <property type="match status" value="1"/>
</dbReference>
<dbReference type="Gene3D" id="1.10.287.470">
    <property type="entry name" value="Helix hairpin bin"/>
    <property type="match status" value="1"/>
</dbReference>
<dbReference type="PANTHER" id="PTHR30158">
    <property type="entry name" value="ACRA/E-RELATED COMPONENT OF DRUG EFFLUX TRANSPORTER"/>
    <property type="match status" value="1"/>
</dbReference>
<dbReference type="GO" id="GO:0030313">
    <property type="term" value="C:cell envelope"/>
    <property type="evidence" value="ECO:0007669"/>
    <property type="project" value="UniProtKB-SubCell"/>
</dbReference>
<dbReference type="InterPro" id="IPR058625">
    <property type="entry name" value="MdtA-like_BSH"/>
</dbReference>
<evidence type="ECO:0000259" key="5">
    <source>
        <dbReference type="Pfam" id="PF25944"/>
    </source>
</evidence>
<dbReference type="Pfam" id="PF25944">
    <property type="entry name" value="Beta-barrel_RND"/>
    <property type="match status" value="1"/>
</dbReference>
<gene>
    <name evidence="6" type="ordered locus">Cycma_3375</name>
</gene>
<dbReference type="Pfam" id="PF25876">
    <property type="entry name" value="HH_MFP_RND"/>
    <property type="match status" value="1"/>
</dbReference>
<organism evidence="6 7">
    <name type="scientific">Cyclobacterium marinum (strain ATCC 25205 / DSM 745 / LMG 13164 / NCIMB 1802)</name>
    <name type="common">Flectobacillus marinus</name>
    <dbReference type="NCBI Taxonomy" id="880070"/>
    <lineage>
        <taxon>Bacteria</taxon>
        <taxon>Pseudomonadati</taxon>
        <taxon>Bacteroidota</taxon>
        <taxon>Cytophagia</taxon>
        <taxon>Cytophagales</taxon>
        <taxon>Cyclobacteriaceae</taxon>
        <taxon>Cyclobacterium</taxon>
    </lineage>
</organism>
<dbReference type="RefSeq" id="WP_014021388.1">
    <property type="nucleotide sequence ID" value="NC_015914.1"/>
</dbReference>
<evidence type="ECO:0000313" key="7">
    <source>
        <dbReference type="Proteomes" id="UP000001635"/>
    </source>
</evidence>
<dbReference type="KEGG" id="cmr:Cycma_3375"/>
<comment type="similarity">
    <text evidence="1">Belongs to the membrane fusion protein (MFP) (TC 8.A.1) family.</text>
</comment>
<dbReference type="GO" id="GO:0046677">
    <property type="term" value="P:response to antibiotic"/>
    <property type="evidence" value="ECO:0007669"/>
    <property type="project" value="TreeGrafter"/>
</dbReference>
<evidence type="ECO:0000259" key="3">
    <source>
        <dbReference type="Pfam" id="PF25876"/>
    </source>
</evidence>
<dbReference type="HOGENOM" id="CLU_018816_2_1_10"/>
<dbReference type="Gene3D" id="2.40.50.100">
    <property type="match status" value="1"/>
</dbReference>
<dbReference type="Gene3D" id="2.40.30.170">
    <property type="match status" value="1"/>
</dbReference>
<dbReference type="Gene3D" id="2.40.420.20">
    <property type="match status" value="1"/>
</dbReference>
<keyword evidence="7" id="KW-1185">Reference proteome</keyword>
<feature type="domain" description="Multidrug resistance protein MdtA-like beta-barrel" evidence="5">
    <location>
        <begin position="214"/>
        <end position="295"/>
    </location>
</feature>
<reference evidence="7" key="1">
    <citation type="submission" date="2011-07" db="EMBL/GenBank/DDBJ databases">
        <title>The complete genome of Cyclobacterium marinum DSM 745.</title>
        <authorList>
            <person name="Lucas S."/>
            <person name="Han J."/>
            <person name="Lapidus A."/>
            <person name="Bruce D."/>
            <person name="Goodwin L."/>
            <person name="Pitluck S."/>
            <person name="Peters L."/>
            <person name="Kyrpides N."/>
            <person name="Mavromatis K."/>
            <person name="Ivanova N."/>
            <person name="Ovchinnikova G."/>
            <person name="Chertkov O."/>
            <person name="Detter J.C."/>
            <person name="Tapia R."/>
            <person name="Han C."/>
            <person name="Land M."/>
            <person name="Hauser L."/>
            <person name="Markowitz V."/>
            <person name="Cheng J.-F."/>
            <person name="Hugenholtz P."/>
            <person name="Woyke T."/>
            <person name="Wu D."/>
            <person name="Tindall B."/>
            <person name="Schuetze A."/>
            <person name="Brambilla E."/>
            <person name="Klenk H.-P."/>
            <person name="Eisen J.A."/>
        </authorList>
    </citation>
    <scope>NUCLEOTIDE SEQUENCE [LARGE SCALE GENOMIC DNA]</scope>
    <source>
        <strain evidence="7">ATCC 25205 / DSM 745 / LMG 13164 / NCIMB 1802</strain>
    </source>
</reference>
<dbReference type="InterPro" id="IPR006143">
    <property type="entry name" value="RND_pump_MFP"/>
</dbReference>
<dbReference type="eggNOG" id="COG0845">
    <property type="taxonomic scope" value="Bacteria"/>
</dbReference>
<dbReference type="Proteomes" id="UP000001635">
    <property type="component" value="Chromosome"/>
</dbReference>
<accession>G0IWB0</accession>
<evidence type="ECO:0000256" key="1">
    <source>
        <dbReference type="ARBA" id="ARBA00009477"/>
    </source>
</evidence>
<dbReference type="EMBL" id="CP002955">
    <property type="protein sequence ID" value="AEL27098.1"/>
    <property type="molecule type" value="Genomic_DNA"/>
</dbReference>
<sequence>MRLFKSKFNEYILLTSLILVISLANYSCDSKGEQVEVETLSLPVTTVKKDSAITTFEYLGAIEGKVNVEIRPQVEGLLDKIHVDEGDFVEKGQLLFSINALPYVERLKNAQAAVEVEKAKLENAKIEMERLQPLIDHEVISEVQMKTAQSNYEVAKASLAQAEALKATSQIDMQFTQIKAPVSGYIGLIPMRVGNLVAKGDDEPVTTLSDISEVYVYFAMSESNYLFYKKMKEDSTARRLNPNVKLILADGTIYSEEGVIDADAGQIDRNTGAITLRAKFDNPDKLLRSGNTGKIILEQIHPDVLMVPQQSITKIQDKNFVFILKADSTVERKEVKINGKAGQNFILNENNISEGTTIIQSGVNKIKDGMKIEAYQQVPTP</sequence>
<feature type="domain" description="Multidrug resistance protein MdtA-like barrel-sandwich hybrid" evidence="4">
    <location>
        <begin position="68"/>
        <end position="207"/>
    </location>
</feature>
<dbReference type="InterPro" id="IPR058626">
    <property type="entry name" value="MdtA-like_b-barrel"/>
</dbReference>
<dbReference type="STRING" id="880070.Cycma_3375"/>
<dbReference type="GO" id="GO:0022857">
    <property type="term" value="F:transmembrane transporter activity"/>
    <property type="evidence" value="ECO:0007669"/>
    <property type="project" value="InterPro"/>
</dbReference>
<dbReference type="Pfam" id="PF25917">
    <property type="entry name" value="BSH_RND"/>
    <property type="match status" value="1"/>
</dbReference>
<dbReference type="InterPro" id="IPR058624">
    <property type="entry name" value="MdtA-like_HH"/>
</dbReference>
<dbReference type="NCBIfam" id="TIGR01730">
    <property type="entry name" value="RND_mfp"/>
    <property type="match status" value="1"/>
</dbReference>
<keyword evidence="2" id="KW-0175">Coiled coil</keyword>
<protein>
    <submittedName>
        <fullName evidence="6">Efflux transporter, RND family, MFP subunit</fullName>
    </submittedName>
</protein>
<dbReference type="GO" id="GO:0005886">
    <property type="term" value="C:plasma membrane"/>
    <property type="evidence" value="ECO:0007669"/>
    <property type="project" value="TreeGrafter"/>
</dbReference>
<feature type="domain" description="Multidrug resistance protein MdtA-like alpha-helical hairpin" evidence="3">
    <location>
        <begin position="107"/>
        <end position="176"/>
    </location>
</feature>
<evidence type="ECO:0000313" key="6">
    <source>
        <dbReference type="EMBL" id="AEL27098.1"/>
    </source>
</evidence>
<dbReference type="AlphaFoldDB" id="G0IWB0"/>
<dbReference type="PANTHER" id="PTHR30158:SF23">
    <property type="entry name" value="MULTIDRUG RESISTANCE PROTEIN MEXA"/>
    <property type="match status" value="1"/>
</dbReference>